<comment type="caution">
    <text evidence="2">The sequence shown here is derived from an EMBL/GenBank/DDBJ whole genome shotgun (WGS) entry which is preliminary data.</text>
</comment>
<dbReference type="EMBL" id="CAJOBI010126269">
    <property type="protein sequence ID" value="CAF4702404.1"/>
    <property type="molecule type" value="Genomic_DNA"/>
</dbReference>
<gene>
    <name evidence="2" type="ORF">OVN521_LOCUS41982</name>
    <name evidence="3" type="ORF">SMN809_LOCUS43105</name>
</gene>
<dbReference type="Proteomes" id="UP000663866">
    <property type="component" value="Unassembled WGS sequence"/>
</dbReference>
<dbReference type="Proteomes" id="UP000676336">
    <property type="component" value="Unassembled WGS sequence"/>
</dbReference>
<feature type="domain" description="BAHCC1-like Tudor" evidence="1">
    <location>
        <begin position="1"/>
        <end position="26"/>
    </location>
</feature>
<evidence type="ECO:0000313" key="3">
    <source>
        <dbReference type="EMBL" id="CAF4702404.1"/>
    </source>
</evidence>
<keyword evidence="4" id="KW-1185">Reference proteome</keyword>
<reference evidence="2" key="1">
    <citation type="submission" date="2021-02" db="EMBL/GenBank/DDBJ databases">
        <authorList>
            <person name="Nowell W R."/>
        </authorList>
    </citation>
    <scope>NUCLEOTIDE SEQUENCE</scope>
</reference>
<evidence type="ECO:0000259" key="1">
    <source>
        <dbReference type="Pfam" id="PF21744"/>
    </source>
</evidence>
<dbReference type="EMBL" id="CAJOBG010056803">
    <property type="protein sequence ID" value="CAF4523915.1"/>
    <property type="molecule type" value="Genomic_DNA"/>
</dbReference>
<dbReference type="AlphaFoldDB" id="A0A820X332"/>
<feature type="non-terminal residue" evidence="2">
    <location>
        <position position="29"/>
    </location>
</feature>
<protein>
    <recommendedName>
        <fullName evidence="1">BAHCC1-like Tudor domain-containing protein</fullName>
    </recommendedName>
</protein>
<organism evidence="2 4">
    <name type="scientific">Rotaria magnacalcarata</name>
    <dbReference type="NCBI Taxonomy" id="392030"/>
    <lineage>
        <taxon>Eukaryota</taxon>
        <taxon>Metazoa</taxon>
        <taxon>Spiralia</taxon>
        <taxon>Gnathifera</taxon>
        <taxon>Rotifera</taxon>
        <taxon>Eurotatoria</taxon>
        <taxon>Bdelloidea</taxon>
        <taxon>Philodinida</taxon>
        <taxon>Philodinidae</taxon>
        <taxon>Rotaria</taxon>
    </lineage>
</organism>
<dbReference type="InterPro" id="IPR048924">
    <property type="entry name" value="BAHCC1-like_Tudor"/>
</dbReference>
<evidence type="ECO:0000313" key="4">
    <source>
        <dbReference type="Proteomes" id="UP000663866"/>
    </source>
</evidence>
<sequence length="29" mass="3310">MVTLLFDDGDTGLIKLDEIRLLPDDYVTK</sequence>
<dbReference type="Pfam" id="PF21744">
    <property type="entry name" value="BAHCC1-like_Tudor"/>
    <property type="match status" value="1"/>
</dbReference>
<proteinExistence type="predicted"/>
<accession>A0A820X332</accession>
<evidence type="ECO:0000313" key="2">
    <source>
        <dbReference type="EMBL" id="CAF4523915.1"/>
    </source>
</evidence>
<name>A0A820X332_9BILA</name>